<comment type="caution">
    <text evidence="4">The sequence shown here is derived from an EMBL/GenBank/DDBJ whole genome shotgun (WGS) entry which is preliminary data.</text>
</comment>
<organism evidence="4 5">
    <name type="scientific">Potamilus streckersoni</name>
    <dbReference type="NCBI Taxonomy" id="2493646"/>
    <lineage>
        <taxon>Eukaryota</taxon>
        <taxon>Metazoa</taxon>
        <taxon>Spiralia</taxon>
        <taxon>Lophotrochozoa</taxon>
        <taxon>Mollusca</taxon>
        <taxon>Bivalvia</taxon>
        <taxon>Autobranchia</taxon>
        <taxon>Heteroconchia</taxon>
        <taxon>Palaeoheterodonta</taxon>
        <taxon>Unionida</taxon>
        <taxon>Unionoidea</taxon>
        <taxon>Unionidae</taxon>
        <taxon>Ambleminae</taxon>
        <taxon>Lampsilini</taxon>
        <taxon>Potamilus</taxon>
    </lineage>
</organism>
<keyword evidence="3" id="KW-0472">Membrane</keyword>
<keyword evidence="3" id="KW-0812">Transmembrane</keyword>
<dbReference type="Proteomes" id="UP001195483">
    <property type="component" value="Unassembled WGS sequence"/>
</dbReference>
<dbReference type="EMBL" id="JAEAOA010000206">
    <property type="protein sequence ID" value="KAK3596928.1"/>
    <property type="molecule type" value="Genomic_DNA"/>
</dbReference>
<keyword evidence="1" id="KW-0547">Nucleotide-binding</keyword>
<dbReference type="PANTHER" id="PTHR24223">
    <property type="entry name" value="ATP-BINDING CASSETTE SUB-FAMILY C"/>
    <property type="match status" value="1"/>
</dbReference>
<evidence type="ECO:0000313" key="5">
    <source>
        <dbReference type="Proteomes" id="UP001195483"/>
    </source>
</evidence>
<keyword evidence="5" id="KW-1185">Reference proteome</keyword>
<reference evidence="4" key="1">
    <citation type="journal article" date="2021" name="Genome Biol. Evol.">
        <title>A High-Quality Reference Genome for a Parasitic Bivalve with Doubly Uniparental Inheritance (Bivalvia: Unionida).</title>
        <authorList>
            <person name="Smith C.H."/>
        </authorList>
    </citation>
    <scope>NUCLEOTIDE SEQUENCE</scope>
    <source>
        <strain evidence="4">CHS0354</strain>
    </source>
</reference>
<evidence type="ECO:0000256" key="2">
    <source>
        <dbReference type="ARBA" id="ARBA00022840"/>
    </source>
</evidence>
<feature type="transmembrane region" description="Helical" evidence="3">
    <location>
        <begin position="47"/>
        <end position="71"/>
    </location>
</feature>
<dbReference type="AlphaFoldDB" id="A0AAE0SS27"/>
<name>A0AAE0SS27_9BIVA</name>
<keyword evidence="3" id="KW-1133">Transmembrane helix</keyword>
<dbReference type="InterPro" id="IPR050173">
    <property type="entry name" value="ABC_transporter_C-like"/>
</dbReference>
<dbReference type="GO" id="GO:0005524">
    <property type="term" value="F:ATP binding"/>
    <property type="evidence" value="ECO:0007669"/>
    <property type="project" value="UniProtKB-KW"/>
</dbReference>
<reference evidence="4" key="2">
    <citation type="journal article" date="2021" name="Genome Biol. Evol.">
        <title>Developing a high-quality reference genome for a parasitic bivalve with doubly uniparental inheritance (Bivalvia: Unionida).</title>
        <authorList>
            <person name="Smith C.H."/>
        </authorList>
    </citation>
    <scope>NUCLEOTIDE SEQUENCE</scope>
    <source>
        <strain evidence="4">CHS0354</strain>
        <tissue evidence="4">Mantle</tissue>
    </source>
</reference>
<evidence type="ECO:0000256" key="3">
    <source>
        <dbReference type="SAM" id="Phobius"/>
    </source>
</evidence>
<reference evidence="4" key="3">
    <citation type="submission" date="2023-05" db="EMBL/GenBank/DDBJ databases">
        <authorList>
            <person name="Smith C.H."/>
        </authorList>
    </citation>
    <scope>NUCLEOTIDE SEQUENCE</scope>
    <source>
        <strain evidence="4">CHS0354</strain>
        <tissue evidence="4">Mantle</tissue>
    </source>
</reference>
<evidence type="ECO:0000313" key="4">
    <source>
        <dbReference type="EMBL" id="KAK3596928.1"/>
    </source>
</evidence>
<proteinExistence type="predicted"/>
<keyword evidence="2" id="KW-0067">ATP-binding</keyword>
<accession>A0AAE0SS27</accession>
<gene>
    <name evidence="4" type="ORF">CHS0354_002490</name>
</gene>
<evidence type="ECO:0000256" key="1">
    <source>
        <dbReference type="ARBA" id="ARBA00022741"/>
    </source>
</evidence>
<dbReference type="GO" id="GO:0016020">
    <property type="term" value="C:membrane"/>
    <property type="evidence" value="ECO:0007669"/>
    <property type="project" value="TreeGrafter"/>
</dbReference>
<dbReference type="GO" id="GO:0042626">
    <property type="term" value="F:ATPase-coupled transmembrane transporter activity"/>
    <property type="evidence" value="ECO:0007669"/>
    <property type="project" value="TreeGrafter"/>
</dbReference>
<protein>
    <submittedName>
        <fullName evidence="4">Uncharacterized protein</fullName>
    </submittedName>
</protein>
<sequence length="213" mass="24290">METIFRHTISRKSSVFYDPAEETIIEEENLETGTVTATVVKTYAKSLGIYVIFLLFAFYNVMAMYSSIWLANWISDLDLQNLALLPGNRSERIHKNQYNAGVYGVLGFLQAIKEGINALTCLHQKMLTNVLRCLMDIEDIDKRFYIPTSRQLSRLQSNTRSLIISHFSGTISGAIIIRGVQKELGVQKEFKTEYELRVDTNHKIQLSANSSNR</sequence>